<dbReference type="EMBL" id="JANPWB010000006">
    <property type="protein sequence ID" value="KAJ1179455.1"/>
    <property type="molecule type" value="Genomic_DNA"/>
</dbReference>
<feature type="compositionally biased region" description="Basic and acidic residues" evidence="1">
    <location>
        <begin position="231"/>
        <end position="241"/>
    </location>
</feature>
<dbReference type="AlphaFoldDB" id="A0AAV7TRZ7"/>
<comment type="caution">
    <text evidence="2">The sequence shown here is derived from an EMBL/GenBank/DDBJ whole genome shotgun (WGS) entry which is preliminary data.</text>
</comment>
<keyword evidence="3" id="KW-1185">Reference proteome</keyword>
<accession>A0AAV7TRZ7</accession>
<evidence type="ECO:0000313" key="3">
    <source>
        <dbReference type="Proteomes" id="UP001066276"/>
    </source>
</evidence>
<name>A0AAV7TRZ7_PLEWA</name>
<sequence>MEQKKRRGGAEKLREKKRRRFEGVIENKNIFDMFTMQTKKLYYNACTRAVGSLSSDANILAIILTEHSTCKQMKEWRMYSQTKQEFCLLMQLKCNSEEESQISTSAIPAANAEEATESSAKATQVEEATRSAVSGSSVSILLPEAGIQDMTETQGMDQSQIVDIFFQRPRHGRLSEFFHPIQPSKSQQFNGQLAFMKKRWEYPILDCSITVQTLQEELQDFAAKQAHLKRTLPEEYDREDQTNEDPSLQLEGFDQEPEAGPTRLYSSEPL</sequence>
<organism evidence="2 3">
    <name type="scientific">Pleurodeles waltl</name>
    <name type="common">Iberian ribbed newt</name>
    <dbReference type="NCBI Taxonomy" id="8319"/>
    <lineage>
        <taxon>Eukaryota</taxon>
        <taxon>Metazoa</taxon>
        <taxon>Chordata</taxon>
        <taxon>Craniata</taxon>
        <taxon>Vertebrata</taxon>
        <taxon>Euteleostomi</taxon>
        <taxon>Amphibia</taxon>
        <taxon>Batrachia</taxon>
        <taxon>Caudata</taxon>
        <taxon>Salamandroidea</taxon>
        <taxon>Salamandridae</taxon>
        <taxon>Pleurodelinae</taxon>
        <taxon>Pleurodeles</taxon>
    </lineage>
</organism>
<proteinExistence type="predicted"/>
<evidence type="ECO:0000256" key="1">
    <source>
        <dbReference type="SAM" id="MobiDB-lite"/>
    </source>
</evidence>
<dbReference type="Proteomes" id="UP001066276">
    <property type="component" value="Chromosome 3_2"/>
</dbReference>
<reference evidence="2" key="1">
    <citation type="journal article" date="2022" name="bioRxiv">
        <title>Sequencing and chromosome-scale assembly of the giantPleurodeles waltlgenome.</title>
        <authorList>
            <person name="Brown T."/>
            <person name="Elewa A."/>
            <person name="Iarovenko S."/>
            <person name="Subramanian E."/>
            <person name="Araus A.J."/>
            <person name="Petzold A."/>
            <person name="Susuki M."/>
            <person name="Suzuki K.-i.T."/>
            <person name="Hayashi T."/>
            <person name="Toyoda A."/>
            <person name="Oliveira C."/>
            <person name="Osipova E."/>
            <person name="Leigh N.D."/>
            <person name="Simon A."/>
            <person name="Yun M.H."/>
        </authorList>
    </citation>
    <scope>NUCLEOTIDE SEQUENCE</scope>
    <source>
        <strain evidence="2">20211129_DDA</strain>
        <tissue evidence="2">Liver</tissue>
    </source>
</reference>
<feature type="compositionally biased region" description="Low complexity" evidence="1">
    <location>
        <begin position="109"/>
        <end position="123"/>
    </location>
</feature>
<feature type="region of interest" description="Disordered" evidence="1">
    <location>
        <begin position="105"/>
        <end position="128"/>
    </location>
</feature>
<feature type="region of interest" description="Disordered" evidence="1">
    <location>
        <begin position="229"/>
        <end position="270"/>
    </location>
</feature>
<protein>
    <submittedName>
        <fullName evidence="2">Uncharacterized protein</fullName>
    </submittedName>
</protein>
<gene>
    <name evidence="2" type="ORF">NDU88_004689</name>
</gene>
<evidence type="ECO:0000313" key="2">
    <source>
        <dbReference type="EMBL" id="KAJ1179455.1"/>
    </source>
</evidence>